<evidence type="ECO:0008006" key="4">
    <source>
        <dbReference type="Google" id="ProtNLM"/>
    </source>
</evidence>
<dbReference type="RefSeq" id="WP_104973997.1">
    <property type="nucleotide sequence ID" value="NZ_CP014134.1"/>
</dbReference>
<reference evidence="3" key="1">
    <citation type="submission" date="2017-12" db="EMBL/GenBank/DDBJ databases">
        <title>FDA dAtabase for Regulatory Grade micrObial Sequences (FDA-ARGOS): Supporting development and validation of Infectious Disease Dx tests.</title>
        <authorList>
            <person name="Hoffmann M."/>
            <person name="Allard M."/>
            <person name="Evans P."/>
            <person name="Brown E."/>
            <person name="Tallon L.J."/>
            <person name="Sadzewicz L."/>
            <person name="Sengamalay N."/>
            <person name="Ott S."/>
            <person name="Godinez A."/>
            <person name="Nagaraj S."/>
            <person name="Vavikolanu K."/>
            <person name="Aluvathingal J."/>
            <person name="Nadendla S."/>
            <person name="Hobson J."/>
            <person name="Sichtig H."/>
        </authorList>
    </citation>
    <scope>NUCLEOTIDE SEQUENCE [LARGE SCALE GENOMIC DNA]</scope>
    <source>
        <strain evidence="3">LMG 3418</strain>
    </source>
</reference>
<feature type="chain" id="PRO_5046413024" description="Secreted protein" evidence="1">
    <location>
        <begin position="20"/>
        <end position="117"/>
    </location>
</feature>
<protein>
    <recommendedName>
        <fullName evidence="4">Secreted protein</fullName>
    </recommendedName>
</protein>
<organism evidence="2 3">
    <name type="scientific">Vibrio diabolicus</name>
    <dbReference type="NCBI Taxonomy" id="50719"/>
    <lineage>
        <taxon>Bacteria</taxon>
        <taxon>Pseudomonadati</taxon>
        <taxon>Pseudomonadota</taxon>
        <taxon>Gammaproteobacteria</taxon>
        <taxon>Vibrionales</taxon>
        <taxon>Vibrionaceae</taxon>
        <taxon>Vibrio</taxon>
        <taxon>Vibrio diabolicus subgroup</taxon>
    </lineage>
</organism>
<evidence type="ECO:0000313" key="3">
    <source>
        <dbReference type="Proteomes" id="UP000237665"/>
    </source>
</evidence>
<sequence length="117" mass="13267">MKKFVFALTLLGTINVAFASQEYGCVQYQKADYSWGDPYKVPVTIVTGSQLNEATNSYKYQSYSNYALAEWPNGGYSALEMPSYYDDLPYSYTNTKDQNGRKYRIKEAPSYGACSSY</sequence>
<proteinExistence type="predicted"/>
<evidence type="ECO:0000256" key="1">
    <source>
        <dbReference type="SAM" id="SignalP"/>
    </source>
</evidence>
<keyword evidence="1" id="KW-0732">Signal</keyword>
<feature type="signal peptide" evidence="1">
    <location>
        <begin position="1"/>
        <end position="19"/>
    </location>
</feature>
<evidence type="ECO:0000313" key="2">
    <source>
        <dbReference type="EMBL" id="AVH25880.1"/>
    </source>
</evidence>
<dbReference type="EMBL" id="CP014134">
    <property type="protein sequence ID" value="AVH25880.1"/>
    <property type="molecule type" value="Genomic_DNA"/>
</dbReference>
<dbReference type="Proteomes" id="UP000237665">
    <property type="component" value="Chromosome 1"/>
</dbReference>
<keyword evidence="3" id="KW-1185">Reference proteome</keyword>
<accession>A0ABN5HFH3</accession>
<gene>
    <name evidence="2" type="ORF">AL468_00970</name>
</gene>
<name>A0ABN5HFH3_9VIBR</name>